<dbReference type="CDD" id="cd00140">
    <property type="entry name" value="beta_clamp"/>
    <property type="match status" value="1"/>
</dbReference>
<reference evidence="14 15" key="1">
    <citation type="submission" date="2019-06" db="EMBL/GenBank/DDBJ databases">
        <title>Quisquiliibacterium sp. nov., isolated from a maize field.</title>
        <authorList>
            <person name="Lin S.-Y."/>
            <person name="Tsai C.-F."/>
            <person name="Young C.-C."/>
        </authorList>
    </citation>
    <scope>NUCLEOTIDE SEQUENCE [LARGE SCALE GENOMIC DNA]</scope>
    <source>
        <strain evidence="14 15">CC-CFT501</strain>
    </source>
</reference>
<keyword evidence="5 10" id="KW-0808">Transferase</keyword>
<evidence type="ECO:0000256" key="6">
    <source>
        <dbReference type="ARBA" id="ARBA00022695"/>
    </source>
</evidence>
<keyword evidence="9" id="KW-0238">DNA-binding</keyword>
<evidence type="ECO:0000259" key="13">
    <source>
        <dbReference type="Pfam" id="PF02768"/>
    </source>
</evidence>
<dbReference type="Pfam" id="PF02767">
    <property type="entry name" value="DNA_pol3_beta_2"/>
    <property type="match status" value="1"/>
</dbReference>
<dbReference type="GO" id="GO:0005737">
    <property type="term" value="C:cytoplasm"/>
    <property type="evidence" value="ECO:0007669"/>
    <property type="project" value="UniProtKB-SubCell"/>
</dbReference>
<comment type="subcellular location">
    <subcellularLocation>
        <location evidence="1 10">Cytoplasm</location>
    </subcellularLocation>
</comment>
<evidence type="ECO:0000256" key="7">
    <source>
        <dbReference type="ARBA" id="ARBA00022705"/>
    </source>
</evidence>
<dbReference type="InterPro" id="IPR022635">
    <property type="entry name" value="DNA_polIII_beta_C"/>
</dbReference>
<comment type="subunit">
    <text evidence="10">Forms a ring-shaped head-to-tail homodimer around DNA.</text>
</comment>
<keyword evidence="6 10" id="KW-0548">Nucleotidyltransferase</keyword>
<comment type="similarity">
    <text evidence="2 10">Belongs to the beta sliding clamp family.</text>
</comment>
<evidence type="ECO:0000256" key="3">
    <source>
        <dbReference type="ARBA" id="ARBA00021035"/>
    </source>
</evidence>
<dbReference type="Pfam" id="PF02768">
    <property type="entry name" value="DNA_pol3_beta_3"/>
    <property type="match status" value="1"/>
</dbReference>
<feature type="domain" description="DNA polymerase III beta sliding clamp central" evidence="12">
    <location>
        <begin position="132"/>
        <end position="246"/>
    </location>
</feature>
<evidence type="ECO:0000256" key="4">
    <source>
        <dbReference type="ARBA" id="ARBA00022490"/>
    </source>
</evidence>
<comment type="caution">
    <text evidence="14">The sequence shown here is derived from an EMBL/GenBank/DDBJ whole genome shotgun (WGS) entry which is preliminary data.</text>
</comment>
<dbReference type="GO" id="GO:0009360">
    <property type="term" value="C:DNA polymerase III complex"/>
    <property type="evidence" value="ECO:0007669"/>
    <property type="project" value="InterPro"/>
</dbReference>
<dbReference type="Pfam" id="PF00712">
    <property type="entry name" value="DNA_pol3_beta"/>
    <property type="match status" value="1"/>
</dbReference>
<sequence>MLFIKADRDAILKPLQTVAGIVERRHTLPILANVLLRKQGPAVSFLASDVEIQVQTTAELGAGPEEAATTVSAKKLIDILRAMPEGVEVSIKLADKRATIQAGKSRFALQTLGAEDFPTVAVNEQFSASFSLPQKQLKHLFQMVHFAMAQQDIRYYLNGLLLVTDGDHVRVVATDGHRLAYCQAQVEGAQLARQEVIIPRKTVLELQRLLGDTDEPVHLDVSGNQVRLRFGEVEMVSKLVEGKFPDYQRVIPSGYSKHMICSREVLAASLARASILTSDKFKGVRLSLAPGLLKVQTSNAEQEEAADEIEVDYTADPVEIGFNVGYLQDVLANLKTEQVQIDFGDANTSALLTVPGDGDFKYVVMPMRI</sequence>
<evidence type="ECO:0000313" key="14">
    <source>
        <dbReference type="EMBL" id="TXL64762.1"/>
    </source>
</evidence>
<dbReference type="InterPro" id="IPR001001">
    <property type="entry name" value="DNA_polIII_beta"/>
</dbReference>
<dbReference type="Proteomes" id="UP000321548">
    <property type="component" value="Unassembled WGS sequence"/>
</dbReference>
<dbReference type="PANTHER" id="PTHR30478">
    <property type="entry name" value="DNA POLYMERASE III SUBUNIT BETA"/>
    <property type="match status" value="1"/>
</dbReference>
<evidence type="ECO:0000256" key="5">
    <source>
        <dbReference type="ARBA" id="ARBA00022679"/>
    </source>
</evidence>
<accession>A0A5C8NUH9</accession>
<evidence type="ECO:0000256" key="8">
    <source>
        <dbReference type="ARBA" id="ARBA00022932"/>
    </source>
</evidence>
<dbReference type="GO" id="GO:0006271">
    <property type="term" value="P:DNA strand elongation involved in DNA replication"/>
    <property type="evidence" value="ECO:0007669"/>
    <property type="project" value="TreeGrafter"/>
</dbReference>
<dbReference type="InterPro" id="IPR046938">
    <property type="entry name" value="DNA_clamp_sf"/>
</dbReference>
<comment type="function">
    <text evidence="10">Confers DNA tethering and processivity to DNA polymerases and other proteins. Acts as a clamp, forming a ring around DNA (a reaction catalyzed by the clamp-loading complex) which diffuses in an ATP-independent manner freely and bidirectionally along dsDNA. Initially characterized for its ability to contact the catalytic subunit of DNA polymerase III (Pol III), a complex, multichain enzyme responsible for most of the replicative synthesis in bacteria; Pol III exhibits 3'-5' exonuclease proofreading activity. The beta chain is required for initiation of replication as well as for processivity of DNA replication.</text>
</comment>
<dbReference type="NCBIfam" id="TIGR00663">
    <property type="entry name" value="dnan"/>
    <property type="match status" value="1"/>
</dbReference>
<evidence type="ECO:0000313" key="15">
    <source>
        <dbReference type="Proteomes" id="UP000321548"/>
    </source>
</evidence>
<keyword evidence="15" id="KW-1185">Reference proteome</keyword>
<keyword evidence="7 10" id="KW-0235">DNA replication</keyword>
<dbReference type="EMBL" id="VDUY01000005">
    <property type="protein sequence ID" value="TXL64762.1"/>
    <property type="molecule type" value="Genomic_DNA"/>
</dbReference>
<dbReference type="SUPFAM" id="SSF55979">
    <property type="entry name" value="DNA clamp"/>
    <property type="match status" value="3"/>
</dbReference>
<dbReference type="SMART" id="SM00480">
    <property type="entry name" value="POL3Bc"/>
    <property type="match status" value="1"/>
</dbReference>
<dbReference type="GO" id="GO:0008408">
    <property type="term" value="F:3'-5' exonuclease activity"/>
    <property type="evidence" value="ECO:0007669"/>
    <property type="project" value="InterPro"/>
</dbReference>
<evidence type="ECO:0000259" key="12">
    <source>
        <dbReference type="Pfam" id="PF02767"/>
    </source>
</evidence>
<dbReference type="GO" id="GO:0003887">
    <property type="term" value="F:DNA-directed DNA polymerase activity"/>
    <property type="evidence" value="ECO:0007669"/>
    <property type="project" value="UniProtKB-UniRule"/>
</dbReference>
<evidence type="ECO:0000256" key="1">
    <source>
        <dbReference type="ARBA" id="ARBA00004496"/>
    </source>
</evidence>
<dbReference type="InterPro" id="IPR022637">
    <property type="entry name" value="DNA_polIII_beta_cen"/>
</dbReference>
<protein>
    <recommendedName>
        <fullName evidence="3 10">Beta sliding clamp</fullName>
    </recommendedName>
</protein>
<dbReference type="InterPro" id="IPR022634">
    <property type="entry name" value="DNA_polIII_beta_N"/>
</dbReference>
<dbReference type="AlphaFoldDB" id="A0A5C8NUH9"/>
<dbReference type="Gene3D" id="3.70.10.10">
    <property type="match status" value="1"/>
</dbReference>
<feature type="domain" description="DNA polymerase III beta sliding clamp C-terminal" evidence="13">
    <location>
        <begin position="249"/>
        <end position="368"/>
    </location>
</feature>
<keyword evidence="8 10" id="KW-0239">DNA-directed DNA polymerase</keyword>
<dbReference type="GO" id="GO:0003677">
    <property type="term" value="F:DNA binding"/>
    <property type="evidence" value="ECO:0007669"/>
    <property type="project" value="UniProtKB-UniRule"/>
</dbReference>
<organism evidence="14 15">
    <name type="scientific">Zeimonas arvi</name>
    <dbReference type="NCBI Taxonomy" id="2498847"/>
    <lineage>
        <taxon>Bacteria</taxon>
        <taxon>Pseudomonadati</taxon>
        <taxon>Pseudomonadota</taxon>
        <taxon>Betaproteobacteria</taxon>
        <taxon>Burkholderiales</taxon>
        <taxon>Burkholderiaceae</taxon>
        <taxon>Zeimonas</taxon>
    </lineage>
</organism>
<evidence type="ECO:0000256" key="9">
    <source>
        <dbReference type="ARBA" id="ARBA00023125"/>
    </source>
</evidence>
<feature type="domain" description="DNA polymerase III beta sliding clamp N-terminal" evidence="11">
    <location>
        <begin position="5"/>
        <end position="120"/>
    </location>
</feature>
<dbReference type="RefSeq" id="WP_147705011.1">
    <property type="nucleotide sequence ID" value="NZ_VDUY01000005.1"/>
</dbReference>
<keyword evidence="4 10" id="KW-0963">Cytoplasm</keyword>
<proteinExistence type="inferred from homology"/>
<dbReference type="Gene3D" id="3.10.150.10">
    <property type="entry name" value="DNA Polymerase III, subunit A, domain 2"/>
    <property type="match status" value="1"/>
</dbReference>
<dbReference type="PANTHER" id="PTHR30478:SF0">
    <property type="entry name" value="BETA SLIDING CLAMP"/>
    <property type="match status" value="1"/>
</dbReference>
<gene>
    <name evidence="14" type="ORF">FHP08_13575</name>
</gene>
<evidence type="ECO:0000259" key="11">
    <source>
        <dbReference type="Pfam" id="PF00712"/>
    </source>
</evidence>
<evidence type="ECO:0000256" key="2">
    <source>
        <dbReference type="ARBA" id="ARBA00010752"/>
    </source>
</evidence>
<dbReference type="OrthoDB" id="8421503at2"/>
<evidence type="ECO:0000256" key="10">
    <source>
        <dbReference type="PIRNR" id="PIRNR000804"/>
    </source>
</evidence>
<dbReference type="PIRSF" id="PIRSF000804">
    <property type="entry name" value="DNA_pol_III_b"/>
    <property type="match status" value="1"/>
</dbReference>
<name>A0A5C8NUH9_9BURK</name>